<proteinExistence type="predicted"/>
<dbReference type="AlphaFoldDB" id="A0A336M367"/>
<dbReference type="VEuPathDB" id="VectorBase:CSON001446"/>
<dbReference type="PANTHER" id="PTHR47412:SF1">
    <property type="entry name" value="FI01434P-RELATED"/>
    <property type="match status" value="1"/>
</dbReference>
<dbReference type="Pfam" id="PF13896">
    <property type="entry name" value="Glyco_transf_49"/>
    <property type="match status" value="1"/>
</dbReference>
<accession>A0A336M367</accession>
<dbReference type="EMBL" id="UFQT01000121">
    <property type="protein sequence ID" value="SSX20438.1"/>
    <property type="molecule type" value="Genomic_DNA"/>
</dbReference>
<protein>
    <submittedName>
        <fullName evidence="1">CSON001446 protein</fullName>
    </submittedName>
</protein>
<dbReference type="PANTHER" id="PTHR47412">
    <property type="entry name" value="FI01434P-RELATED"/>
    <property type="match status" value="1"/>
</dbReference>
<evidence type="ECO:0000313" key="1">
    <source>
        <dbReference type="EMBL" id="SSX20438.1"/>
    </source>
</evidence>
<gene>
    <name evidence="1" type="primary">CSON001446</name>
</gene>
<sequence>MPNTLHYRSFVILQRISAFLHNIERNWLLRCSILCNVAVILYICSNVLSPDKQEDKQIRISELLKSPALLKQNQPEQIPLASLNEPQFNVDTNEFLEDNRFEIPTDETKLSNKEDSIELGNGSIFNYSIINNNQISDLDSKLIQLLNCNDRDYETTIVQRGDFWVLKNYIRADHSKLKCYETITYCTHADYSFLDNLPLLLERWIAPISIALHSPGTDFIPTVNSIRYLRDCTPEGGLIKQFVSFHLYFSSKHVPKLIPNADEILTTQFNCSIPSPYVNVSSELLYKTQKKLLYPVNVGRNIARDAALTHFILVSDIELYPSPGLVHKFLEMIARNDKSLRRKALKVYPLSLFEVDISVSVPKDKTELQDLLKRGKAIKFHSRVCPACHAVPKSKEWIAANETDELGVFHIGKRLGYYVHWEPIYIGTHRDPHYDERLSWEGKSDKMTQGYILCALDYEFHILDNAFLVHKPGIKVLKKDPKRAMLAGKTNQLIKKVIYPELQKLYGVKKGCAVYKIFLYKYIKIGSILVIDVNLHTYTSFTLQIYTYLGIEISLNGKMREIKSERTANYVSKPPISPEPIH</sequence>
<organism evidence="1">
    <name type="scientific">Culicoides sonorensis</name>
    <name type="common">Biting midge</name>
    <dbReference type="NCBI Taxonomy" id="179676"/>
    <lineage>
        <taxon>Eukaryota</taxon>
        <taxon>Metazoa</taxon>
        <taxon>Ecdysozoa</taxon>
        <taxon>Arthropoda</taxon>
        <taxon>Hexapoda</taxon>
        <taxon>Insecta</taxon>
        <taxon>Pterygota</taxon>
        <taxon>Neoptera</taxon>
        <taxon>Endopterygota</taxon>
        <taxon>Diptera</taxon>
        <taxon>Nematocera</taxon>
        <taxon>Chironomoidea</taxon>
        <taxon>Ceratopogonidae</taxon>
        <taxon>Ceratopogoninae</taxon>
        <taxon>Culicoides</taxon>
        <taxon>Monoculicoides</taxon>
    </lineage>
</organism>
<name>A0A336M367_CULSO</name>
<reference evidence="1" key="1">
    <citation type="submission" date="2018-07" db="EMBL/GenBank/DDBJ databases">
        <authorList>
            <person name="Quirk P.G."/>
            <person name="Krulwich T.A."/>
        </authorList>
    </citation>
    <scope>NUCLEOTIDE SEQUENCE</scope>
</reference>